<sequence length="95" mass="11549">MNVELFDCRLIKIYRKIDKYMVSMKYFTSFNWNFDNRNSMSLYKSLTPEDQEIFYFDSNSYDWRDYLRNSIDGGRVHLFKESLDTIPAGKSRLMK</sequence>
<dbReference type="AlphaFoldDB" id="A0A7R8VJ70"/>
<gene>
    <name evidence="2" type="ORF">TDIB3V08_LOCUS5784</name>
</gene>
<dbReference type="GO" id="GO:0035336">
    <property type="term" value="P:long-chain fatty-acyl-CoA metabolic process"/>
    <property type="evidence" value="ECO:0007669"/>
    <property type="project" value="TreeGrafter"/>
</dbReference>
<dbReference type="InterPro" id="IPR026055">
    <property type="entry name" value="FAR"/>
</dbReference>
<dbReference type="PANTHER" id="PTHR11011">
    <property type="entry name" value="MALE STERILITY PROTEIN 2-RELATED"/>
    <property type="match status" value="1"/>
</dbReference>
<accession>A0A7R8VJ70</accession>
<evidence type="ECO:0000313" key="2">
    <source>
        <dbReference type="EMBL" id="CAD7199536.1"/>
    </source>
</evidence>
<evidence type="ECO:0000259" key="1">
    <source>
        <dbReference type="Pfam" id="PF03015"/>
    </source>
</evidence>
<dbReference type="GO" id="GO:0080019">
    <property type="term" value="F:alcohol-forming very long-chain fatty acyl-CoA reductase activity"/>
    <property type="evidence" value="ECO:0007669"/>
    <property type="project" value="InterPro"/>
</dbReference>
<organism evidence="2">
    <name type="scientific">Timema douglasi</name>
    <name type="common">Walking stick</name>
    <dbReference type="NCBI Taxonomy" id="61478"/>
    <lineage>
        <taxon>Eukaryota</taxon>
        <taxon>Metazoa</taxon>
        <taxon>Ecdysozoa</taxon>
        <taxon>Arthropoda</taxon>
        <taxon>Hexapoda</taxon>
        <taxon>Insecta</taxon>
        <taxon>Pterygota</taxon>
        <taxon>Neoptera</taxon>
        <taxon>Polyneoptera</taxon>
        <taxon>Phasmatodea</taxon>
        <taxon>Timematodea</taxon>
        <taxon>Timematoidea</taxon>
        <taxon>Timematidae</taxon>
        <taxon>Timema</taxon>
    </lineage>
</organism>
<feature type="domain" description="Fatty acyl-CoA reductase C-terminal" evidence="1">
    <location>
        <begin position="9"/>
        <end position="81"/>
    </location>
</feature>
<name>A0A7R8VJ70_TIMDO</name>
<protein>
    <recommendedName>
        <fullName evidence="1">Fatty acyl-CoA reductase C-terminal domain-containing protein</fullName>
    </recommendedName>
</protein>
<dbReference type="PANTHER" id="PTHR11011:SF60">
    <property type="entry name" value="FATTY ACYL-COA REDUCTASE-RELATED"/>
    <property type="match status" value="1"/>
</dbReference>
<dbReference type="InterPro" id="IPR033640">
    <property type="entry name" value="FAR_C"/>
</dbReference>
<reference evidence="2" key="1">
    <citation type="submission" date="2020-11" db="EMBL/GenBank/DDBJ databases">
        <authorList>
            <person name="Tran Van P."/>
        </authorList>
    </citation>
    <scope>NUCLEOTIDE SEQUENCE</scope>
</reference>
<proteinExistence type="predicted"/>
<dbReference type="GO" id="GO:0005777">
    <property type="term" value="C:peroxisome"/>
    <property type="evidence" value="ECO:0007669"/>
    <property type="project" value="TreeGrafter"/>
</dbReference>
<dbReference type="CDD" id="cd09071">
    <property type="entry name" value="FAR_C"/>
    <property type="match status" value="1"/>
</dbReference>
<dbReference type="EMBL" id="OA566828">
    <property type="protein sequence ID" value="CAD7199536.1"/>
    <property type="molecule type" value="Genomic_DNA"/>
</dbReference>
<dbReference type="Pfam" id="PF03015">
    <property type="entry name" value="Sterile"/>
    <property type="match status" value="1"/>
</dbReference>